<comment type="similarity">
    <text evidence="1">Belongs to the glycine N-acyltransferase family.</text>
</comment>
<dbReference type="InterPro" id="IPR013653">
    <property type="entry name" value="GCN5-like_dom"/>
</dbReference>
<protein>
    <recommendedName>
        <fullName evidence="1">Glycine N-acyltransferase-like protein</fullName>
        <ecNumber evidence="1">2.3.1.-</ecNumber>
    </recommendedName>
</protein>
<dbReference type="AlphaFoldDB" id="A0A9P0F509"/>
<dbReference type="PANTHER" id="PTHR15298">
    <property type="entry name" value="L-COA N-ACYLTRANSFERASE-RELATED"/>
    <property type="match status" value="1"/>
</dbReference>
<gene>
    <name evidence="3" type="ORF">BEMITA_LOCUS10805</name>
</gene>
<feature type="domain" description="N-acetyltransferase" evidence="2">
    <location>
        <begin position="136"/>
        <end position="264"/>
    </location>
</feature>
<dbReference type="Proteomes" id="UP001152759">
    <property type="component" value="Chromosome 6"/>
</dbReference>
<organism evidence="3 4">
    <name type="scientific">Bemisia tabaci</name>
    <name type="common">Sweetpotato whitefly</name>
    <name type="synonym">Aleurodes tabaci</name>
    <dbReference type="NCBI Taxonomy" id="7038"/>
    <lineage>
        <taxon>Eukaryota</taxon>
        <taxon>Metazoa</taxon>
        <taxon>Ecdysozoa</taxon>
        <taxon>Arthropoda</taxon>
        <taxon>Hexapoda</taxon>
        <taxon>Insecta</taxon>
        <taxon>Pterygota</taxon>
        <taxon>Neoptera</taxon>
        <taxon>Paraneoptera</taxon>
        <taxon>Hemiptera</taxon>
        <taxon>Sternorrhyncha</taxon>
        <taxon>Aleyrodoidea</taxon>
        <taxon>Aleyrodidae</taxon>
        <taxon>Aleyrodinae</taxon>
        <taxon>Bemisia</taxon>
    </lineage>
</organism>
<dbReference type="Gene3D" id="3.40.630.30">
    <property type="match status" value="1"/>
</dbReference>
<proteinExistence type="inferred from homology"/>
<dbReference type="GO" id="GO:0005739">
    <property type="term" value="C:mitochondrion"/>
    <property type="evidence" value="ECO:0007669"/>
    <property type="project" value="InterPro"/>
</dbReference>
<accession>A0A9P0F509</accession>
<dbReference type="Pfam" id="PF08445">
    <property type="entry name" value="FR47"/>
    <property type="match status" value="1"/>
</dbReference>
<dbReference type="EMBL" id="OU963867">
    <property type="protein sequence ID" value="CAH0392272.1"/>
    <property type="molecule type" value="Genomic_DNA"/>
</dbReference>
<keyword evidence="4" id="KW-1185">Reference proteome</keyword>
<name>A0A9P0F509_BEMTA</name>
<dbReference type="PROSITE" id="PS51186">
    <property type="entry name" value="GNAT"/>
    <property type="match status" value="1"/>
</dbReference>
<dbReference type="InterPro" id="IPR010313">
    <property type="entry name" value="Glycine_N-acyltransferase"/>
</dbReference>
<dbReference type="PANTHER" id="PTHR15298:SF1">
    <property type="entry name" value="GLYCINE N-ACYLTRANSFERASE-LIKE PROTEIN"/>
    <property type="match status" value="1"/>
</dbReference>
<dbReference type="EC" id="2.3.1.-" evidence="1"/>
<evidence type="ECO:0000256" key="1">
    <source>
        <dbReference type="RuleBase" id="RU368002"/>
    </source>
</evidence>
<keyword evidence="1" id="KW-0012">Acyltransferase</keyword>
<reference evidence="3" key="1">
    <citation type="submission" date="2021-12" db="EMBL/GenBank/DDBJ databases">
        <authorList>
            <person name="King R."/>
        </authorList>
    </citation>
    <scope>NUCLEOTIDE SEQUENCE</scope>
</reference>
<dbReference type="InterPro" id="IPR000182">
    <property type="entry name" value="GNAT_dom"/>
</dbReference>
<keyword evidence="1" id="KW-0808">Transferase</keyword>
<evidence type="ECO:0000259" key="2">
    <source>
        <dbReference type="PROSITE" id="PS51186"/>
    </source>
</evidence>
<sequence>MYQIRSQCMEWYKQLYYGDKPKYPIGLAYTTSDRFEGAAIVGIFKISDSHDYRVTVYCFGEDTSMLQEALLRTNRIKWNSPESTIFFTAIPEKLLPVVQRCVSGQGFGIVQTENIVYQWKTPDHLNSLNYSCPPEVRVAPLGLEHVELIRKNWSNLPASAEYIETLIKHNINLGVYSRATGELCAWVLCNEFCALTMMHTMENHRRKGYAQLLCNAMSERLLRAGIIARAVVMEENRPSLKLFESHKFRSSRDFFIYVLAMPRRAVDSGQWEI</sequence>
<evidence type="ECO:0000313" key="4">
    <source>
        <dbReference type="Proteomes" id="UP001152759"/>
    </source>
</evidence>
<dbReference type="InterPro" id="IPR016181">
    <property type="entry name" value="Acyl_CoA_acyltransferase"/>
</dbReference>
<dbReference type="SUPFAM" id="SSF55729">
    <property type="entry name" value="Acyl-CoA N-acyltransferases (Nat)"/>
    <property type="match status" value="1"/>
</dbReference>
<evidence type="ECO:0000313" key="3">
    <source>
        <dbReference type="EMBL" id="CAH0392272.1"/>
    </source>
</evidence>
<dbReference type="GO" id="GO:0047961">
    <property type="term" value="F:glycine N-acyltransferase activity"/>
    <property type="evidence" value="ECO:0007669"/>
    <property type="project" value="InterPro"/>
</dbReference>